<dbReference type="PANTHER" id="PTHR14145">
    <property type="entry name" value="26S PROTESOME SUBUNIT 6"/>
    <property type="match status" value="1"/>
</dbReference>
<evidence type="ECO:0000256" key="1">
    <source>
        <dbReference type="ARBA" id="ARBA00004123"/>
    </source>
</evidence>
<sequence>MMEEGINFDFEQYINNYQGRTRLNRAFFIADSCPSIAVEALQFALQYITQETHSIELYEACLEKLNLALSQRQQPAMELNRQWMETTSDNNKTRLAQLERELKTYRSNMVKESIRVAQTKLGDYYYDVGNLTEASRNFTKTREFCTTSKNMLDLCFNMIKVHMESDQHHHLASYVARAEVIPQLPDKANTMSTLRCYQAISTLFTGDTNAFTSVGQLLTQQVTIEASAVINQVLSANDVAIYGGLCALASMDRRALQDLLNTNTQFRAFLELEPQVREIMELFQSSKYAACFTLLETLKPTWKLDMYLSPHIDSIIQHIREKAMVQYCLPYSSIDLRSMAQAFNTDVETVEEDLVQLIGQKKKITARIDSHDKILYTKRQNERSQAFDQSMNLGEEYENAARSIMLRVNLVKADMVIR</sequence>
<keyword evidence="10" id="KW-1185">Reference proteome</keyword>
<dbReference type="AlphaFoldDB" id="A0A1X2GSC5"/>
<feature type="coiled-coil region" evidence="7">
    <location>
        <begin position="88"/>
        <end position="115"/>
    </location>
</feature>
<dbReference type="SMART" id="SM00088">
    <property type="entry name" value="PINT"/>
    <property type="match status" value="1"/>
</dbReference>
<dbReference type="GO" id="GO:0008180">
    <property type="term" value="C:COP9 signalosome"/>
    <property type="evidence" value="ECO:0007669"/>
    <property type="project" value="UniProtKB-KW"/>
</dbReference>
<dbReference type="InterPro" id="IPR036390">
    <property type="entry name" value="WH_DNA-bd_sf"/>
</dbReference>
<dbReference type="PANTHER" id="PTHR14145:SF2">
    <property type="entry name" value="COP9 SIGNALOSOME COMPLEX SUBUNIT 1"/>
    <property type="match status" value="1"/>
</dbReference>
<keyword evidence="7" id="KW-0175">Coiled coil</keyword>
<dbReference type="OrthoDB" id="422427at2759"/>
<dbReference type="GO" id="GO:0005737">
    <property type="term" value="C:cytoplasm"/>
    <property type="evidence" value="ECO:0007669"/>
    <property type="project" value="UniProtKB-SubCell"/>
</dbReference>
<evidence type="ECO:0000313" key="10">
    <source>
        <dbReference type="Proteomes" id="UP000242146"/>
    </source>
</evidence>
<dbReference type="SUPFAM" id="SSF46785">
    <property type="entry name" value="Winged helix' DNA-binding domain"/>
    <property type="match status" value="1"/>
</dbReference>
<evidence type="ECO:0000313" key="9">
    <source>
        <dbReference type="EMBL" id="ORX60362.1"/>
    </source>
</evidence>
<dbReference type="Pfam" id="PF01399">
    <property type="entry name" value="PCI"/>
    <property type="match status" value="1"/>
</dbReference>
<comment type="subcellular location">
    <subcellularLocation>
        <location evidence="2">Cytoplasm</location>
    </subcellularLocation>
    <subcellularLocation>
        <location evidence="1">Nucleus</location>
    </subcellularLocation>
</comment>
<dbReference type="STRING" id="101127.A0A1X2GSC5"/>
<keyword evidence="5" id="KW-0736">Signalosome</keyword>
<proteinExistence type="inferred from homology"/>
<dbReference type="InterPro" id="IPR019585">
    <property type="entry name" value="Rpn7/CSN1"/>
</dbReference>
<evidence type="ECO:0000256" key="3">
    <source>
        <dbReference type="ARBA" id="ARBA00008793"/>
    </source>
</evidence>
<dbReference type="Proteomes" id="UP000242146">
    <property type="component" value="Unassembled WGS sequence"/>
</dbReference>
<comment type="similarity">
    <text evidence="3">Belongs to the CSN1 family.</text>
</comment>
<reference evidence="9 10" key="1">
    <citation type="submission" date="2016-07" db="EMBL/GenBank/DDBJ databases">
        <title>Pervasive Adenine N6-methylation of Active Genes in Fungi.</title>
        <authorList>
            <consortium name="DOE Joint Genome Institute"/>
            <person name="Mondo S.J."/>
            <person name="Dannebaum R.O."/>
            <person name="Kuo R.C."/>
            <person name="Labutti K."/>
            <person name="Haridas S."/>
            <person name="Kuo A."/>
            <person name="Salamov A."/>
            <person name="Ahrendt S.R."/>
            <person name="Lipzen A."/>
            <person name="Sullivan W."/>
            <person name="Andreopoulos W.B."/>
            <person name="Clum A."/>
            <person name="Lindquist E."/>
            <person name="Daum C."/>
            <person name="Ramamoorthy G.K."/>
            <person name="Gryganskyi A."/>
            <person name="Culley D."/>
            <person name="Magnuson J.K."/>
            <person name="James T.Y."/>
            <person name="O'Malley M.A."/>
            <person name="Stajich J.E."/>
            <person name="Spatafora J.W."/>
            <person name="Visel A."/>
            <person name="Grigoriev I.V."/>
        </authorList>
    </citation>
    <scope>NUCLEOTIDE SEQUENCE [LARGE SCALE GENOMIC DNA]</scope>
    <source>
        <strain evidence="9 10">NRRL 3301</strain>
    </source>
</reference>
<dbReference type="Gene3D" id="1.25.40.570">
    <property type="match status" value="1"/>
</dbReference>
<comment type="caution">
    <text evidence="9">The sequence shown here is derived from an EMBL/GenBank/DDBJ whole genome shotgun (WGS) entry which is preliminary data.</text>
</comment>
<dbReference type="InterPro" id="IPR000717">
    <property type="entry name" value="PCI_dom"/>
</dbReference>
<evidence type="ECO:0000256" key="7">
    <source>
        <dbReference type="SAM" id="Coils"/>
    </source>
</evidence>
<protein>
    <submittedName>
        <fullName evidence="9">PCI-domain-containing protein</fullName>
    </submittedName>
</protein>
<dbReference type="PROSITE" id="PS50250">
    <property type="entry name" value="PCI"/>
    <property type="match status" value="1"/>
</dbReference>
<accession>A0A1X2GSC5</accession>
<dbReference type="InterPro" id="IPR045135">
    <property type="entry name" value="Rpn7_N"/>
</dbReference>
<dbReference type="EMBL" id="MCGT01000004">
    <property type="protein sequence ID" value="ORX60362.1"/>
    <property type="molecule type" value="Genomic_DNA"/>
</dbReference>
<evidence type="ECO:0000256" key="2">
    <source>
        <dbReference type="ARBA" id="ARBA00004496"/>
    </source>
</evidence>
<evidence type="ECO:0000256" key="6">
    <source>
        <dbReference type="ARBA" id="ARBA00023242"/>
    </source>
</evidence>
<organism evidence="9 10">
    <name type="scientific">Hesseltinella vesiculosa</name>
    <dbReference type="NCBI Taxonomy" id="101127"/>
    <lineage>
        <taxon>Eukaryota</taxon>
        <taxon>Fungi</taxon>
        <taxon>Fungi incertae sedis</taxon>
        <taxon>Mucoromycota</taxon>
        <taxon>Mucoromycotina</taxon>
        <taxon>Mucoromycetes</taxon>
        <taxon>Mucorales</taxon>
        <taxon>Cunninghamellaceae</taxon>
        <taxon>Hesseltinella</taxon>
    </lineage>
</organism>
<dbReference type="Pfam" id="PF10602">
    <property type="entry name" value="RPN7"/>
    <property type="match status" value="1"/>
</dbReference>
<evidence type="ECO:0000259" key="8">
    <source>
        <dbReference type="PROSITE" id="PS50250"/>
    </source>
</evidence>
<evidence type="ECO:0000256" key="5">
    <source>
        <dbReference type="ARBA" id="ARBA00022790"/>
    </source>
</evidence>
<feature type="domain" description="PCI" evidence="8">
    <location>
        <begin position="210"/>
        <end position="382"/>
    </location>
</feature>
<keyword evidence="4" id="KW-0963">Cytoplasm</keyword>
<keyword evidence="6" id="KW-0539">Nucleus</keyword>
<evidence type="ECO:0000256" key="4">
    <source>
        <dbReference type="ARBA" id="ARBA00022490"/>
    </source>
</evidence>
<name>A0A1X2GSC5_9FUNG</name>
<gene>
    <name evidence="9" type="ORF">DM01DRAFT_1300111</name>
</gene>